<keyword evidence="8" id="KW-1185">Reference proteome</keyword>
<sequence>MGNCPSFRRVFDKQICDTVKQLAQVFITVGHAEHSGDLRRYVASHDHAIREKAEIMVDHFHAQVIGHRKIGSQARAIGIANGIERAIQYFHAFKDYLKECKSPYAPIVADKYQTRIRRAAAAHHVRGQGPLAPQSHPPAEARHFCARFLQRLGDDSEVVRVAQLPIRLNAEILKKRICMIAAFIAVAFGLALLVWSADRFVEGSASTACHFGMPPLMIGMVIVGFGTSAPEMVVSALAASQGNPGIAVGNAYGSNITNIALILGLTALIRPIAVHSQVLRKELPILTTITALAAWQLWDGEISRIDAFVLLGAFGGLMAWSIWQGMQKKADALGREMEQELEVHIMPIRRAIFWLVIGLIVLIVSSRILVWGAVEIAQGFGVSDLIIGLTIVAVGTSLPELASSIIATRKGEHDIALGNVLGSNLFNTLAVVGIAGMIHPITVGPEVFSRDILVMATLTVSLFVIGYGVHGLGRINRFEGGALLLSYVGYTAYLASTVFGR</sequence>
<feature type="transmembrane region" description="Helical" evidence="5">
    <location>
        <begin position="420"/>
        <end position="440"/>
    </location>
</feature>
<keyword evidence="3 5" id="KW-1133">Transmembrane helix</keyword>
<evidence type="ECO:0000313" key="8">
    <source>
        <dbReference type="Proteomes" id="UP001144372"/>
    </source>
</evidence>
<feature type="transmembrane region" description="Helical" evidence="5">
    <location>
        <begin position="452"/>
        <end position="469"/>
    </location>
</feature>
<dbReference type="InterPro" id="IPR044880">
    <property type="entry name" value="NCX_ion-bd_dom_sf"/>
</dbReference>
<feature type="domain" description="Sodium/calcium exchanger membrane region" evidence="6">
    <location>
        <begin position="182"/>
        <end position="323"/>
    </location>
</feature>
<evidence type="ECO:0000256" key="3">
    <source>
        <dbReference type="ARBA" id="ARBA00022989"/>
    </source>
</evidence>
<evidence type="ECO:0000256" key="1">
    <source>
        <dbReference type="ARBA" id="ARBA00004141"/>
    </source>
</evidence>
<evidence type="ECO:0000256" key="5">
    <source>
        <dbReference type="SAM" id="Phobius"/>
    </source>
</evidence>
<dbReference type="InterPro" id="IPR004481">
    <property type="entry name" value="K/Na/Ca-exchanger"/>
</dbReference>
<evidence type="ECO:0000259" key="6">
    <source>
        <dbReference type="Pfam" id="PF01699"/>
    </source>
</evidence>
<dbReference type="EMBL" id="BSDR01000001">
    <property type="protein sequence ID" value="GLI32784.1"/>
    <property type="molecule type" value="Genomic_DNA"/>
</dbReference>
<feature type="transmembrane region" description="Helical" evidence="5">
    <location>
        <begin position="251"/>
        <end position="273"/>
    </location>
</feature>
<dbReference type="InterPro" id="IPR004837">
    <property type="entry name" value="NaCa_Exmemb"/>
</dbReference>
<feature type="transmembrane region" description="Helical" evidence="5">
    <location>
        <begin position="386"/>
        <end position="408"/>
    </location>
</feature>
<feature type="domain" description="Sodium/calcium exchanger membrane region" evidence="6">
    <location>
        <begin position="351"/>
        <end position="493"/>
    </location>
</feature>
<feature type="transmembrane region" description="Helical" evidence="5">
    <location>
        <begin position="217"/>
        <end position="239"/>
    </location>
</feature>
<dbReference type="Gene3D" id="3.40.50.300">
    <property type="entry name" value="P-loop containing nucleotide triphosphate hydrolases"/>
    <property type="match status" value="1"/>
</dbReference>
<feature type="transmembrane region" description="Helical" evidence="5">
    <location>
        <begin position="481"/>
        <end position="499"/>
    </location>
</feature>
<feature type="transmembrane region" description="Helical" evidence="5">
    <location>
        <begin position="305"/>
        <end position="323"/>
    </location>
</feature>
<name>A0A9W6D0K8_9BACT</name>
<feature type="transmembrane region" description="Helical" evidence="5">
    <location>
        <begin position="351"/>
        <end position="374"/>
    </location>
</feature>
<gene>
    <name evidence="7" type="ORF">DAMNIGENAA_02170</name>
</gene>
<dbReference type="GO" id="GO:0005262">
    <property type="term" value="F:calcium channel activity"/>
    <property type="evidence" value="ECO:0007669"/>
    <property type="project" value="TreeGrafter"/>
</dbReference>
<dbReference type="Gene3D" id="1.20.1420.30">
    <property type="entry name" value="NCX, central ion-binding region"/>
    <property type="match status" value="2"/>
</dbReference>
<accession>A0A9W6D0K8</accession>
<dbReference type="InterPro" id="IPR027417">
    <property type="entry name" value="P-loop_NTPase"/>
</dbReference>
<evidence type="ECO:0000313" key="7">
    <source>
        <dbReference type="EMBL" id="GLI32784.1"/>
    </source>
</evidence>
<dbReference type="GO" id="GO:0006874">
    <property type="term" value="P:intracellular calcium ion homeostasis"/>
    <property type="evidence" value="ECO:0007669"/>
    <property type="project" value="TreeGrafter"/>
</dbReference>
<dbReference type="AlphaFoldDB" id="A0A9W6D0K8"/>
<keyword evidence="2 5" id="KW-0812">Transmembrane</keyword>
<feature type="transmembrane region" description="Helical" evidence="5">
    <location>
        <begin position="177"/>
        <end position="197"/>
    </location>
</feature>
<dbReference type="PANTHER" id="PTHR10846:SF8">
    <property type="entry name" value="INNER MEMBRANE PROTEIN YRBG"/>
    <property type="match status" value="1"/>
</dbReference>
<dbReference type="GO" id="GO:0008273">
    <property type="term" value="F:calcium, potassium:sodium antiporter activity"/>
    <property type="evidence" value="ECO:0007669"/>
    <property type="project" value="TreeGrafter"/>
</dbReference>
<dbReference type="PANTHER" id="PTHR10846">
    <property type="entry name" value="SODIUM/POTASSIUM/CALCIUM EXCHANGER"/>
    <property type="match status" value="1"/>
</dbReference>
<evidence type="ECO:0000256" key="2">
    <source>
        <dbReference type="ARBA" id="ARBA00022692"/>
    </source>
</evidence>
<dbReference type="NCBIfam" id="TIGR00367">
    <property type="entry name" value="calcium/sodium antiporter"/>
    <property type="match status" value="1"/>
</dbReference>
<dbReference type="Proteomes" id="UP001144372">
    <property type="component" value="Unassembled WGS sequence"/>
</dbReference>
<proteinExistence type="predicted"/>
<comment type="subcellular location">
    <subcellularLocation>
        <location evidence="1">Membrane</location>
        <topology evidence="1">Multi-pass membrane protein</topology>
    </subcellularLocation>
</comment>
<comment type="caution">
    <text evidence="7">The sequence shown here is derived from an EMBL/GenBank/DDBJ whole genome shotgun (WGS) entry which is preliminary data.</text>
</comment>
<reference evidence="7" key="1">
    <citation type="submission" date="2022-12" db="EMBL/GenBank/DDBJ databases">
        <title>Reference genome sequencing for broad-spectrum identification of bacterial and archaeal isolates by mass spectrometry.</title>
        <authorList>
            <person name="Sekiguchi Y."/>
            <person name="Tourlousse D.M."/>
        </authorList>
    </citation>
    <scope>NUCLEOTIDE SEQUENCE</scope>
    <source>
        <strain evidence="7">ASRB1</strain>
    </source>
</reference>
<protein>
    <recommendedName>
        <fullName evidence="6">Sodium/calcium exchanger membrane region domain-containing protein</fullName>
    </recommendedName>
</protein>
<dbReference type="GO" id="GO:0005886">
    <property type="term" value="C:plasma membrane"/>
    <property type="evidence" value="ECO:0007669"/>
    <property type="project" value="TreeGrafter"/>
</dbReference>
<dbReference type="Pfam" id="PF01699">
    <property type="entry name" value="Na_Ca_ex"/>
    <property type="match status" value="2"/>
</dbReference>
<keyword evidence="4 5" id="KW-0472">Membrane</keyword>
<organism evidence="7 8">
    <name type="scientific">Desulforhabdus amnigena</name>
    <dbReference type="NCBI Taxonomy" id="40218"/>
    <lineage>
        <taxon>Bacteria</taxon>
        <taxon>Pseudomonadati</taxon>
        <taxon>Thermodesulfobacteriota</taxon>
        <taxon>Syntrophobacteria</taxon>
        <taxon>Syntrophobacterales</taxon>
        <taxon>Syntrophobacteraceae</taxon>
        <taxon>Desulforhabdus</taxon>
    </lineage>
</organism>
<evidence type="ECO:0000256" key="4">
    <source>
        <dbReference type="ARBA" id="ARBA00023136"/>
    </source>
</evidence>